<name>A0A099NS17_PICKU</name>
<dbReference type="EMBL" id="JQFK01001247">
    <property type="protein sequence ID" value="KGK34824.1"/>
    <property type="molecule type" value="Genomic_DNA"/>
</dbReference>
<evidence type="ECO:0000313" key="1">
    <source>
        <dbReference type="EMBL" id="KGK34824.1"/>
    </source>
</evidence>
<reference evidence="2" key="1">
    <citation type="journal article" date="2014" name="Microb. Cell Fact.">
        <title>Exploiting Issatchenkia orientalis SD108 for succinic acid production.</title>
        <authorList>
            <person name="Xiao H."/>
            <person name="Shao Z."/>
            <person name="Jiang Y."/>
            <person name="Dole S."/>
            <person name="Zhao H."/>
        </authorList>
    </citation>
    <scope>NUCLEOTIDE SEQUENCE [LARGE SCALE GENOMIC DNA]</scope>
    <source>
        <strain evidence="2">SD108</strain>
    </source>
</reference>
<comment type="caution">
    <text evidence="1">The sequence shown here is derived from an EMBL/GenBank/DDBJ whole genome shotgun (WGS) entry which is preliminary data.</text>
</comment>
<feature type="non-terminal residue" evidence="1">
    <location>
        <position position="86"/>
    </location>
</feature>
<accession>A0A099NS17</accession>
<dbReference type="AlphaFoldDB" id="A0A099NS17"/>
<evidence type="ECO:0000313" key="2">
    <source>
        <dbReference type="Proteomes" id="UP000029867"/>
    </source>
</evidence>
<protein>
    <submittedName>
        <fullName evidence="1">Uncharacterized protein</fullName>
    </submittedName>
</protein>
<sequence length="86" mass="9792">MLRVHRDLLKSQFKLNHTSRRFISDKFEVGDYAIITPLKKSSTKKTWLTRPLKDSPSAKANLNFGSIPHSELLNSSPMGKVHTIET</sequence>
<proteinExistence type="predicted"/>
<gene>
    <name evidence="1" type="ORF">JL09_g6027</name>
</gene>
<dbReference type="VEuPathDB" id="FungiDB:C5L36_0B11330"/>
<dbReference type="HOGENOM" id="CLU_2503873_0_0_1"/>
<dbReference type="Proteomes" id="UP000029867">
    <property type="component" value="Unassembled WGS sequence"/>
</dbReference>
<organism evidence="1 2">
    <name type="scientific">Pichia kudriavzevii</name>
    <name type="common">Yeast</name>
    <name type="synonym">Issatchenkia orientalis</name>
    <dbReference type="NCBI Taxonomy" id="4909"/>
    <lineage>
        <taxon>Eukaryota</taxon>
        <taxon>Fungi</taxon>
        <taxon>Dikarya</taxon>
        <taxon>Ascomycota</taxon>
        <taxon>Saccharomycotina</taxon>
        <taxon>Pichiomycetes</taxon>
        <taxon>Pichiales</taxon>
        <taxon>Pichiaceae</taxon>
        <taxon>Pichia</taxon>
    </lineage>
</organism>